<dbReference type="Gene3D" id="1.20.80.10">
    <property type="match status" value="1"/>
</dbReference>
<dbReference type="InterPro" id="IPR000299">
    <property type="entry name" value="FERM_domain"/>
</dbReference>
<dbReference type="Gene3D" id="2.30.29.30">
    <property type="entry name" value="Pleckstrin-homology domain (PH domain)/Phosphotyrosine-binding domain (PTB)"/>
    <property type="match status" value="1"/>
</dbReference>
<dbReference type="GO" id="GO:0009887">
    <property type="term" value="P:animal organ morphogenesis"/>
    <property type="evidence" value="ECO:0007669"/>
    <property type="project" value="UniProtKB-ARBA"/>
</dbReference>
<dbReference type="InterPro" id="IPR036034">
    <property type="entry name" value="PDZ_sf"/>
</dbReference>
<dbReference type="FunFam" id="2.30.42.10:FF:000053">
    <property type="entry name" value="FERM and PDZ domain-containing protein 4"/>
    <property type="match status" value="1"/>
</dbReference>
<name>A0A7R9CGS4_TIMCR</name>
<dbReference type="InterPro" id="IPR011993">
    <property type="entry name" value="PH-like_dom_sf"/>
</dbReference>
<feature type="domain" description="PDZ" evidence="3">
    <location>
        <begin position="27"/>
        <end position="112"/>
    </location>
</feature>
<dbReference type="Gene3D" id="3.10.20.90">
    <property type="entry name" value="Phosphatidylinositol 3-kinase Catalytic Subunit, Chain A, domain 1"/>
    <property type="match status" value="1"/>
</dbReference>
<dbReference type="InterPro" id="IPR001478">
    <property type="entry name" value="PDZ"/>
</dbReference>
<dbReference type="AlphaFoldDB" id="A0A7R9CGS4"/>
<dbReference type="Pfam" id="PF00373">
    <property type="entry name" value="FERM_M"/>
    <property type="match status" value="1"/>
</dbReference>
<protein>
    <recommendedName>
        <fullName evidence="6">FERM and PDZ domain-containing protein 4</fullName>
    </recommendedName>
</protein>
<evidence type="ECO:0008006" key="6">
    <source>
        <dbReference type="Google" id="ProtNLM"/>
    </source>
</evidence>
<evidence type="ECO:0000259" key="2">
    <source>
        <dbReference type="PROSITE" id="PS50057"/>
    </source>
</evidence>
<dbReference type="InterPro" id="IPR014352">
    <property type="entry name" value="FERM/acyl-CoA-bd_prot_sf"/>
</dbReference>
<organism evidence="5">
    <name type="scientific">Timema cristinae</name>
    <name type="common">Walking stick</name>
    <dbReference type="NCBI Taxonomy" id="61476"/>
    <lineage>
        <taxon>Eukaryota</taxon>
        <taxon>Metazoa</taxon>
        <taxon>Ecdysozoa</taxon>
        <taxon>Arthropoda</taxon>
        <taxon>Hexapoda</taxon>
        <taxon>Insecta</taxon>
        <taxon>Pterygota</taxon>
        <taxon>Neoptera</taxon>
        <taxon>Polyneoptera</taxon>
        <taxon>Phasmatodea</taxon>
        <taxon>Timematodea</taxon>
        <taxon>Timematoidea</taxon>
        <taxon>Timematidae</taxon>
        <taxon>Timema</taxon>
    </lineage>
</organism>
<accession>A0A7R9CGS4</accession>
<feature type="compositionally biased region" description="Basic and acidic residues" evidence="1">
    <location>
        <begin position="10"/>
        <end position="26"/>
    </location>
</feature>
<dbReference type="SUPFAM" id="SSF47031">
    <property type="entry name" value="Second domain of FERM"/>
    <property type="match status" value="1"/>
</dbReference>
<dbReference type="GO" id="GO:0007165">
    <property type="term" value="P:signal transduction"/>
    <property type="evidence" value="ECO:0007669"/>
    <property type="project" value="InterPro"/>
</dbReference>
<dbReference type="SMART" id="SM00228">
    <property type="entry name" value="PDZ"/>
    <property type="match status" value="1"/>
</dbReference>
<feature type="domain" description="FERM" evidence="2">
    <location>
        <begin position="169"/>
        <end position="476"/>
    </location>
</feature>
<evidence type="ECO:0000313" key="5">
    <source>
        <dbReference type="EMBL" id="CAD7394723.1"/>
    </source>
</evidence>
<dbReference type="InterPro" id="IPR035963">
    <property type="entry name" value="FERM_2"/>
</dbReference>
<dbReference type="EMBL" id="OC317050">
    <property type="protein sequence ID" value="CAD7394723.1"/>
    <property type="molecule type" value="Genomic_DNA"/>
</dbReference>
<dbReference type="InterPro" id="IPR019748">
    <property type="entry name" value="FERM_central"/>
</dbReference>
<dbReference type="CDD" id="cd17088">
    <property type="entry name" value="FERM_F1_FRMPD1_like"/>
    <property type="match status" value="1"/>
</dbReference>
<dbReference type="Pfam" id="PF21989">
    <property type="entry name" value="RA_2"/>
    <property type="match status" value="1"/>
</dbReference>
<dbReference type="SUPFAM" id="SSF50156">
    <property type="entry name" value="PDZ domain-like"/>
    <property type="match status" value="1"/>
</dbReference>
<dbReference type="PROSITE" id="PS50057">
    <property type="entry name" value="FERM_3"/>
    <property type="match status" value="1"/>
</dbReference>
<dbReference type="CDD" id="cd06769">
    <property type="entry name" value="PDZ_FRMPD1_3_4-like"/>
    <property type="match status" value="1"/>
</dbReference>
<dbReference type="InterPro" id="IPR000159">
    <property type="entry name" value="RA_dom"/>
</dbReference>
<dbReference type="SUPFAM" id="SSF50729">
    <property type="entry name" value="PH domain-like"/>
    <property type="match status" value="1"/>
</dbReference>
<dbReference type="Pfam" id="PF00595">
    <property type="entry name" value="PDZ"/>
    <property type="match status" value="1"/>
</dbReference>
<evidence type="ECO:0000259" key="4">
    <source>
        <dbReference type="PROSITE" id="PS50200"/>
    </source>
</evidence>
<dbReference type="PROSITE" id="PS50200">
    <property type="entry name" value="RA"/>
    <property type="match status" value="1"/>
</dbReference>
<evidence type="ECO:0000259" key="3">
    <source>
        <dbReference type="PROSITE" id="PS50106"/>
    </source>
</evidence>
<dbReference type="InterPro" id="IPR029071">
    <property type="entry name" value="Ubiquitin-like_domsf"/>
</dbReference>
<sequence length="543" mass="61530">MTLHLNKTTTYEDPRKDWTEEPPKPREVELTRHPELGFGFVAGSEKPVIVSKKFPPFVRFVTEGGPSVDKLQPGDQILVINGEDVKKAPRDHVIQLVRACKDTVRLLVCQPPLDNSARKSALLSAAKKAKLKSNPSRVRFAEGVVVNGSPLFPPSTFSLGDSSVPFMPNVLKVFLENGQTKSFKYDSTTLVRDVVGSLQQKLCIKSMEHFSLVVEHVKSLRRNKITLLDPQEPLARIAARPGSHNLRCLFRVAFVPKDACDLAQRDMCCNDVVQERYAPELKYDIALRLAALHIHQHAVSNNMTGKITVKAIENEFGLERFVPVSLMTSMKRKELRKLISHFLKLNHNLSPSGQKSLTSLQAKLYYLNIIGELPSYGAKCFSTNIRDSNMERVILVSPRFGISQITGLRNSVPVPLADIEHMNLVKVTREDELSRIVRIHFAPKEMKILVLNMEDRDAEEFVLVLQGYFRLLTGEELPVQQERDILWVDDSVLQRITTDLKLKLYRLQLVTVMNEDDPDRLAVFAEAWLAMLEENPVLVYHMI</sequence>
<evidence type="ECO:0000256" key="1">
    <source>
        <dbReference type="SAM" id="MobiDB-lite"/>
    </source>
</evidence>
<dbReference type="InterPro" id="IPR019749">
    <property type="entry name" value="Band_41_domain"/>
</dbReference>
<dbReference type="SUPFAM" id="SSF54236">
    <property type="entry name" value="Ubiquitin-like"/>
    <property type="match status" value="1"/>
</dbReference>
<dbReference type="PANTHER" id="PTHR46221">
    <property type="entry name" value="FERM AND PDZ DOMAIN-CONTAINING PROTEIN FAMILY MEMBER"/>
    <property type="match status" value="1"/>
</dbReference>
<dbReference type="Gene3D" id="2.30.42.10">
    <property type="match status" value="1"/>
</dbReference>
<reference evidence="5" key="1">
    <citation type="submission" date="2020-11" db="EMBL/GenBank/DDBJ databases">
        <authorList>
            <person name="Tran Van P."/>
        </authorList>
    </citation>
    <scope>NUCLEOTIDE SEQUENCE</scope>
</reference>
<dbReference type="GO" id="GO:0030182">
    <property type="term" value="P:neuron differentiation"/>
    <property type="evidence" value="ECO:0007669"/>
    <property type="project" value="UniProtKB-ARBA"/>
</dbReference>
<dbReference type="GO" id="GO:0071944">
    <property type="term" value="C:cell periphery"/>
    <property type="evidence" value="ECO:0007669"/>
    <property type="project" value="UniProtKB-ARBA"/>
</dbReference>
<dbReference type="PANTHER" id="PTHR46221:SF3">
    <property type="entry name" value="FERM AND PDZ DOMAIN-CONTAINING PROTEIN 4"/>
    <property type="match status" value="1"/>
</dbReference>
<dbReference type="CDD" id="cd14473">
    <property type="entry name" value="FERM_B-lobe"/>
    <property type="match status" value="1"/>
</dbReference>
<proteinExistence type="predicted"/>
<dbReference type="PROSITE" id="PS50106">
    <property type="entry name" value="PDZ"/>
    <property type="match status" value="1"/>
</dbReference>
<feature type="domain" description="Ras-associating" evidence="4">
    <location>
        <begin position="170"/>
        <end position="255"/>
    </location>
</feature>
<feature type="region of interest" description="Disordered" evidence="1">
    <location>
        <begin position="1"/>
        <end position="26"/>
    </location>
</feature>
<dbReference type="SMART" id="SM00295">
    <property type="entry name" value="B41"/>
    <property type="match status" value="1"/>
</dbReference>
<gene>
    <name evidence="5" type="ORF">TCEB3V08_LOCUS2638</name>
</gene>